<evidence type="ECO:0000256" key="5">
    <source>
        <dbReference type="ARBA" id="ARBA00023136"/>
    </source>
</evidence>
<proteinExistence type="predicted"/>
<reference evidence="7" key="1">
    <citation type="submission" date="2020-10" db="EMBL/GenBank/DDBJ databases">
        <authorList>
            <person name="Gilroy R."/>
        </authorList>
    </citation>
    <scope>NUCLEOTIDE SEQUENCE</scope>
    <source>
        <strain evidence="7">7293</strain>
    </source>
</reference>
<feature type="transmembrane region" description="Helical" evidence="6">
    <location>
        <begin position="301"/>
        <end position="319"/>
    </location>
</feature>
<organism evidence="7 8">
    <name type="scientific">Candidatus Ornithospirochaeta stercoripullorum</name>
    <dbReference type="NCBI Taxonomy" id="2840899"/>
    <lineage>
        <taxon>Bacteria</taxon>
        <taxon>Pseudomonadati</taxon>
        <taxon>Spirochaetota</taxon>
        <taxon>Spirochaetia</taxon>
        <taxon>Spirochaetales</taxon>
        <taxon>Spirochaetaceae</taxon>
        <taxon>Spirochaetaceae incertae sedis</taxon>
        <taxon>Candidatus Ornithospirochaeta</taxon>
    </lineage>
</organism>
<feature type="transmembrane region" description="Helical" evidence="6">
    <location>
        <begin position="53"/>
        <end position="77"/>
    </location>
</feature>
<feature type="transmembrane region" description="Helical" evidence="6">
    <location>
        <begin position="97"/>
        <end position="117"/>
    </location>
</feature>
<evidence type="ECO:0000256" key="1">
    <source>
        <dbReference type="ARBA" id="ARBA00004651"/>
    </source>
</evidence>
<dbReference type="EMBL" id="JADIMT010000080">
    <property type="protein sequence ID" value="MBO8436720.1"/>
    <property type="molecule type" value="Genomic_DNA"/>
</dbReference>
<comment type="subcellular location">
    <subcellularLocation>
        <location evidence="1">Cell membrane</location>
        <topology evidence="1">Multi-pass membrane protein</topology>
    </subcellularLocation>
</comment>
<sequence length="359" mass="40569">MKILTRYTIFSILKTAVVTILIFALILAAVELFSKMDQIMHSTVDPIRLIEYIILSLPEYLMMAASISLLFSVTYFLSTLSANNEMIPILNAGVSPVRLRIPIIVLAIILTLLGFLFQEHTVIAAATRHDELETELFGASSTRDSRNIVLTDDDGYMIYTRRFSEATGVIYDPVLVRSENGKIAERIESRRARYDEEKGYWIFEDARIYTVSGQDVLTDVQSELEVPLFDPEPRLFRTQNTTIETMDRETARDYLDRLYHSNHQAWQASATDYIRRVSSPLAILVLMFISVSMGYNFKKNVLLFSIIQSLSIAVIYYVADMVFSIMGHQGAVAPAMTVVAPLVLTVLLSLVISLLGRKI</sequence>
<keyword evidence="3 6" id="KW-0812">Transmembrane</keyword>
<evidence type="ECO:0000256" key="2">
    <source>
        <dbReference type="ARBA" id="ARBA00022475"/>
    </source>
</evidence>
<gene>
    <name evidence="7" type="ORF">IAA97_07055</name>
</gene>
<evidence type="ECO:0000313" key="8">
    <source>
        <dbReference type="Proteomes" id="UP000823615"/>
    </source>
</evidence>
<feature type="transmembrane region" description="Helical" evidence="6">
    <location>
        <begin position="277"/>
        <end position="295"/>
    </location>
</feature>
<keyword evidence="2" id="KW-1003">Cell membrane</keyword>
<reference evidence="7" key="2">
    <citation type="journal article" date="2021" name="PeerJ">
        <title>Extensive microbial diversity within the chicken gut microbiome revealed by metagenomics and culture.</title>
        <authorList>
            <person name="Gilroy R."/>
            <person name="Ravi A."/>
            <person name="Getino M."/>
            <person name="Pursley I."/>
            <person name="Horton D.L."/>
            <person name="Alikhan N.F."/>
            <person name="Baker D."/>
            <person name="Gharbi K."/>
            <person name="Hall N."/>
            <person name="Watson M."/>
            <person name="Adriaenssens E.M."/>
            <person name="Foster-Nyarko E."/>
            <person name="Jarju S."/>
            <person name="Secka A."/>
            <person name="Antonio M."/>
            <person name="Oren A."/>
            <person name="Chaudhuri R.R."/>
            <person name="La Ragione R."/>
            <person name="Hildebrand F."/>
            <person name="Pallen M.J."/>
        </authorList>
    </citation>
    <scope>NUCLEOTIDE SEQUENCE</scope>
    <source>
        <strain evidence="7">7293</strain>
    </source>
</reference>
<evidence type="ECO:0000256" key="6">
    <source>
        <dbReference type="SAM" id="Phobius"/>
    </source>
</evidence>
<name>A0A9D9E2I0_9SPIO</name>
<dbReference type="PANTHER" id="PTHR33529">
    <property type="entry name" value="SLR0882 PROTEIN-RELATED"/>
    <property type="match status" value="1"/>
</dbReference>
<evidence type="ECO:0000313" key="7">
    <source>
        <dbReference type="EMBL" id="MBO8436720.1"/>
    </source>
</evidence>
<dbReference type="PANTHER" id="PTHR33529:SF8">
    <property type="entry name" value="PERMEASE, YJGP_YJGQ FAMILY"/>
    <property type="match status" value="1"/>
</dbReference>
<dbReference type="GO" id="GO:0043190">
    <property type="term" value="C:ATP-binding cassette (ABC) transporter complex"/>
    <property type="evidence" value="ECO:0007669"/>
    <property type="project" value="TreeGrafter"/>
</dbReference>
<dbReference type="AlphaFoldDB" id="A0A9D9E2I0"/>
<evidence type="ECO:0000256" key="3">
    <source>
        <dbReference type="ARBA" id="ARBA00022692"/>
    </source>
</evidence>
<dbReference type="InterPro" id="IPR005495">
    <property type="entry name" value="LptG/LptF_permease"/>
</dbReference>
<dbReference type="Pfam" id="PF03739">
    <property type="entry name" value="LptF_LptG"/>
    <property type="match status" value="1"/>
</dbReference>
<keyword evidence="4 6" id="KW-1133">Transmembrane helix</keyword>
<keyword evidence="5 6" id="KW-0472">Membrane</keyword>
<dbReference type="GO" id="GO:0015920">
    <property type="term" value="P:lipopolysaccharide transport"/>
    <property type="evidence" value="ECO:0007669"/>
    <property type="project" value="TreeGrafter"/>
</dbReference>
<protein>
    <submittedName>
        <fullName evidence="7">LptF/LptG family permease</fullName>
    </submittedName>
</protein>
<evidence type="ECO:0000256" key="4">
    <source>
        <dbReference type="ARBA" id="ARBA00022989"/>
    </source>
</evidence>
<comment type="caution">
    <text evidence="7">The sequence shown here is derived from an EMBL/GenBank/DDBJ whole genome shotgun (WGS) entry which is preliminary data.</text>
</comment>
<dbReference type="Proteomes" id="UP000823615">
    <property type="component" value="Unassembled WGS sequence"/>
</dbReference>
<accession>A0A9D9E2I0</accession>
<feature type="transmembrane region" description="Helical" evidence="6">
    <location>
        <begin position="331"/>
        <end position="355"/>
    </location>
</feature>
<feature type="transmembrane region" description="Helical" evidence="6">
    <location>
        <begin position="12"/>
        <end position="33"/>
    </location>
</feature>